<dbReference type="EMBL" id="QEAQ01000074">
    <property type="protein sequence ID" value="TPX56459.1"/>
    <property type="molecule type" value="Genomic_DNA"/>
</dbReference>
<sequence length="621" mass="67465">MDATQQQLQSIYAAGPRPTASVGTSTQSFFLSTPPATPLPTATPTSSIPAAILSMGSSQRSPRGSLKGYIQFAMGTKALIAGQQAKALDLFLAAGMEGVAMGSSVAAFCSEFRLGMDQDNNDPMDVGGELPTPRGQVTQENYETAERLYTLAALQGCGMAMARLAFLKTHGRVGIKIHHAEAEKWRKGCAARGEDAVRWLRATATAGIAASQFCLALCYYNGIAVTEDDNEAFVWCEKAAEQNLAGAMNVLGNLYIEGAGCHKDPSKGLKWYIRAAERREPAAIYNIGTLFERGIAVEEDLAQAFGWYERASRFGSINAMNTLGIFYEQGLGMDHPMPFLAVRSYLEAARLGHPHAQYNLGRCYHEGFGLIRDDEKAASWFTQAATQNHAISQLSLAICCEYGLGMKKSRPLARRNFALSFANGAAEAEKRLLPLTALALLPTARAILHPSRRPSTALIHTLPRELLDHILTLTQHPTHLPPAHVRAVLAIAATPTSLFSPHLRSKDAYLELVGLAHLQISALPLPSCDCTRFGDDDDDETDESADSPMSCRAIKHVVDAIDKAEAYPPTHWDWTLEIAPAAEPSASHSAYSPTLHCQPYYTPEPVWWKDPLMSLESPKTP</sequence>
<feature type="region of interest" description="Disordered" evidence="2">
    <location>
        <begin position="1"/>
        <end position="44"/>
    </location>
</feature>
<feature type="compositionally biased region" description="Polar residues" evidence="2">
    <location>
        <begin position="21"/>
        <end position="30"/>
    </location>
</feature>
<dbReference type="InterPro" id="IPR006597">
    <property type="entry name" value="Sel1-like"/>
</dbReference>
<evidence type="ECO:0000256" key="1">
    <source>
        <dbReference type="ARBA" id="ARBA00038101"/>
    </source>
</evidence>
<dbReference type="AlphaFoldDB" id="A0A507DXF2"/>
<dbReference type="PANTHER" id="PTHR11102">
    <property type="entry name" value="SEL-1-LIKE PROTEIN"/>
    <property type="match status" value="1"/>
</dbReference>
<comment type="similarity">
    <text evidence="1">Belongs to the sel-1 family.</text>
</comment>
<protein>
    <recommendedName>
        <fullName evidence="5">F-box domain-containing protein</fullName>
    </recommendedName>
</protein>
<comment type="caution">
    <text evidence="3">The sequence shown here is derived from an EMBL/GenBank/DDBJ whole genome shotgun (WGS) entry which is preliminary data.</text>
</comment>
<reference evidence="3 4" key="1">
    <citation type="journal article" date="2019" name="Sci. Rep.">
        <title>Comparative genomics of chytrid fungi reveal insights into the obligate biotrophic and pathogenic lifestyle of Synchytrium endobioticum.</title>
        <authorList>
            <person name="van de Vossenberg B.T.L.H."/>
            <person name="Warris S."/>
            <person name="Nguyen H.D.T."/>
            <person name="van Gent-Pelzer M.P.E."/>
            <person name="Joly D.L."/>
            <person name="van de Geest H.C."/>
            <person name="Bonants P.J.M."/>
            <person name="Smith D.S."/>
            <person name="Levesque C.A."/>
            <person name="van der Lee T.A.J."/>
        </authorList>
    </citation>
    <scope>NUCLEOTIDE SEQUENCE [LARGE SCALE GENOMIC DNA]</scope>
    <source>
        <strain evidence="3 4">CBS 809.83</strain>
    </source>
</reference>
<keyword evidence="4" id="KW-1185">Reference proteome</keyword>
<dbReference type="PANTHER" id="PTHR11102:SF160">
    <property type="entry name" value="ERAD-ASSOCIATED E3 UBIQUITIN-PROTEIN LIGASE COMPONENT HRD3"/>
    <property type="match status" value="1"/>
</dbReference>
<evidence type="ECO:0000313" key="4">
    <source>
        <dbReference type="Proteomes" id="UP000318582"/>
    </source>
</evidence>
<evidence type="ECO:0008006" key="5">
    <source>
        <dbReference type="Google" id="ProtNLM"/>
    </source>
</evidence>
<evidence type="ECO:0000313" key="3">
    <source>
        <dbReference type="EMBL" id="TPX56459.1"/>
    </source>
</evidence>
<accession>A0A507DXF2</accession>
<dbReference type="SUPFAM" id="SSF81901">
    <property type="entry name" value="HCP-like"/>
    <property type="match status" value="1"/>
</dbReference>
<proteinExistence type="inferred from homology"/>
<dbReference type="Gene3D" id="1.25.40.10">
    <property type="entry name" value="Tetratricopeptide repeat domain"/>
    <property type="match status" value="3"/>
</dbReference>
<name>A0A507DXF2_9FUNG</name>
<dbReference type="SMART" id="SM00671">
    <property type="entry name" value="SEL1"/>
    <property type="match status" value="6"/>
</dbReference>
<feature type="compositionally biased region" description="Polar residues" evidence="2">
    <location>
        <begin position="1"/>
        <end position="10"/>
    </location>
</feature>
<dbReference type="Proteomes" id="UP000318582">
    <property type="component" value="Unassembled WGS sequence"/>
</dbReference>
<organism evidence="3 4">
    <name type="scientific">Powellomyces hirtus</name>
    <dbReference type="NCBI Taxonomy" id="109895"/>
    <lineage>
        <taxon>Eukaryota</taxon>
        <taxon>Fungi</taxon>
        <taxon>Fungi incertae sedis</taxon>
        <taxon>Chytridiomycota</taxon>
        <taxon>Chytridiomycota incertae sedis</taxon>
        <taxon>Chytridiomycetes</taxon>
        <taxon>Spizellomycetales</taxon>
        <taxon>Powellomycetaceae</taxon>
        <taxon>Powellomyces</taxon>
    </lineage>
</organism>
<dbReference type="Pfam" id="PF08238">
    <property type="entry name" value="Sel1"/>
    <property type="match status" value="7"/>
</dbReference>
<dbReference type="STRING" id="109895.A0A507DXF2"/>
<dbReference type="InterPro" id="IPR011990">
    <property type="entry name" value="TPR-like_helical_dom_sf"/>
</dbReference>
<gene>
    <name evidence="3" type="ORF">PhCBS80983_g04525</name>
</gene>
<evidence type="ECO:0000256" key="2">
    <source>
        <dbReference type="SAM" id="MobiDB-lite"/>
    </source>
</evidence>
<feature type="compositionally biased region" description="Low complexity" evidence="2">
    <location>
        <begin position="31"/>
        <end position="44"/>
    </location>
</feature>
<dbReference type="InterPro" id="IPR050767">
    <property type="entry name" value="Sel1_AlgK"/>
</dbReference>